<organism evidence="1 2">
    <name type="scientific">candidate division WOR-3 bacterium</name>
    <dbReference type="NCBI Taxonomy" id="2052148"/>
    <lineage>
        <taxon>Bacteria</taxon>
        <taxon>Bacteria division WOR-3</taxon>
    </lineage>
</organism>
<dbReference type="AlphaFoldDB" id="A0A9D5KA75"/>
<evidence type="ECO:0000313" key="1">
    <source>
        <dbReference type="EMBL" id="MBD3365183.1"/>
    </source>
</evidence>
<reference evidence="1" key="1">
    <citation type="submission" date="2019-11" db="EMBL/GenBank/DDBJ databases">
        <title>Microbial mats filling the niche in hypersaline microbial mats.</title>
        <authorList>
            <person name="Wong H.L."/>
            <person name="Macleod F.I."/>
            <person name="White R.A. III"/>
            <person name="Burns B.P."/>
        </authorList>
    </citation>
    <scope>NUCLEOTIDE SEQUENCE</scope>
    <source>
        <strain evidence="1">Bin_327</strain>
    </source>
</reference>
<gene>
    <name evidence="1" type="ORF">GF359_08205</name>
</gene>
<evidence type="ECO:0000313" key="2">
    <source>
        <dbReference type="Proteomes" id="UP000630660"/>
    </source>
</evidence>
<dbReference type="EMBL" id="WJKJ01000273">
    <property type="protein sequence ID" value="MBD3365183.1"/>
    <property type="molecule type" value="Genomic_DNA"/>
</dbReference>
<name>A0A9D5KA75_UNCW3</name>
<dbReference type="Proteomes" id="UP000630660">
    <property type="component" value="Unassembled WGS sequence"/>
</dbReference>
<sequence length="97" mass="11128">MAQPTITGDNIVASLKILGFVESDMQSKSENKVSLSNGEHKIIITKGWLENVEANRMYQELLPIFEAFENQVQASDDRNLHKVRDWLEARTAKIRNR</sequence>
<proteinExistence type="predicted"/>
<accession>A0A9D5KA75</accession>
<protein>
    <submittedName>
        <fullName evidence="1">Uncharacterized protein</fullName>
    </submittedName>
</protein>
<comment type="caution">
    <text evidence="1">The sequence shown here is derived from an EMBL/GenBank/DDBJ whole genome shotgun (WGS) entry which is preliminary data.</text>
</comment>